<feature type="transmembrane region" description="Helical" evidence="8">
    <location>
        <begin position="34"/>
        <end position="54"/>
    </location>
</feature>
<evidence type="ECO:0000256" key="2">
    <source>
        <dbReference type="ARBA" id="ARBA00005346"/>
    </source>
</evidence>
<feature type="transmembrane region" description="Helical" evidence="8">
    <location>
        <begin position="459"/>
        <end position="479"/>
    </location>
</feature>
<comment type="similarity">
    <text evidence="2">Belongs to the CPA3 antiporters (TC 2.A.63) subunit D family.</text>
</comment>
<evidence type="ECO:0000256" key="6">
    <source>
        <dbReference type="ARBA" id="ARBA00023136"/>
    </source>
</evidence>
<comment type="subcellular location">
    <subcellularLocation>
        <location evidence="1">Cell membrane</location>
        <topology evidence="1">Multi-pass membrane protein</topology>
    </subcellularLocation>
    <subcellularLocation>
        <location evidence="7">Membrane</location>
        <topology evidence="7">Multi-pass membrane protein</topology>
    </subcellularLocation>
</comment>
<dbReference type="GO" id="GO:0005886">
    <property type="term" value="C:plasma membrane"/>
    <property type="evidence" value="ECO:0007669"/>
    <property type="project" value="UniProtKB-SubCell"/>
</dbReference>
<evidence type="ECO:0000256" key="7">
    <source>
        <dbReference type="RuleBase" id="RU000320"/>
    </source>
</evidence>
<accession>A0A1H2V5A4</accession>
<dbReference type="GO" id="GO:0008137">
    <property type="term" value="F:NADH dehydrogenase (ubiquinone) activity"/>
    <property type="evidence" value="ECO:0007669"/>
    <property type="project" value="InterPro"/>
</dbReference>
<keyword evidence="4 7" id="KW-0812">Transmembrane</keyword>
<keyword evidence="11" id="KW-1185">Reference proteome</keyword>
<dbReference type="NCBIfam" id="NF009309">
    <property type="entry name" value="PRK12666.1"/>
    <property type="match status" value="1"/>
</dbReference>
<feature type="transmembrane region" description="Helical" evidence="8">
    <location>
        <begin position="279"/>
        <end position="298"/>
    </location>
</feature>
<dbReference type="PRINTS" id="PR01437">
    <property type="entry name" value="NUOXDRDTASE4"/>
</dbReference>
<feature type="transmembrane region" description="Helical" evidence="8">
    <location>
        <begin position="79"/>
        <end position="97"/>
    </location>
</feature>
<dbReference type="Proteomes" id="UP000198816">
    <property type="component" value="Unassembled WGS sequence"/>
</dbReference>
<feature type="transmembrane region" description="Helical" evidence="8">
    <location>
        <begin position="305"/>
        <end position="322"/>
    </location>
</feature>
<evidence type="ECO:0000256" key="5">
    <source>
        <dbReference type="ARBA" id="ARBA00022989"/>
    </source>
</evidence>
<evidence type="ECO:0000256" key="4">
    <source>
        <dbReference type="ARBA" id="ARBA00022692"/>
    </source>
</evidence>
<dbReference type="InterPro" id="IPR001750">
    <property type="entry name" value="ND/Mrp_TM"/>
</dbReference>
<sequence length="510" mass="54182">MSHLVIAPVLFPLFAATLLLLLRRVMPLRLRRSLNLVALVIQILLVSLLAQRVAGGEILVYALGNWPAPYGIVMVADRLSVWMLLVTSLLAFFAMLYAVRGTDAGSRHFHPLFQLQLFGLSGAFLTGDLFNLFVFFEILLLASYGLLLHRGGANRVRAGLHFVALNLAGSTLFLFAVGTLYAILGTLNMADLAVKAAATPPENLGVVRAAGLLLFVVFALKAALIPLYLWLPAAYSSTSAPVAALFAIMTKVGAYSILRVYTLIFGAEAGPVANLISPWLLPLALATMAIGTLGVLAAHELRRQVAYLVVVSVGFLLTAFALGTEASIGAGLYYLAHTTFAAAAFFLLADIIAMGRGTLADRLDPGPVIANANLIGALFFITAILVSGLPPLSGFLGKYMVLNAAVDLPSMPWVFGVILTAGLFGIIALARSGSLLFYRAEGLIERTGTAGRSAVGPNWGRLLPVFGLLLLCVTLVIWAGPLSEYTRATAEQLLEPGVYIRAVLGDPRPV</sequence>
<feature type="transmembrane region" description="Helical" evidence="8">
    <location>
        <begin position="6"/>
        <end position="22"/>
    </location>
</feature>
<gene>
    <name evidence="10" type="ORF">SAMN05421783_106141</name>
</gene>
<dbReference type="PANTHER" id="PTHR42703:SF1">
    <property type="entry name" value="NA(+)_H(+) ANTIPORTER SUBUNIT D1"/>
    <property type="match status" value="1"/>
</dbReference>
<dbReference type="STRING" id="1058.SAMN05421783_106141"/>
<keyword evidence="5 8" id="KW-1133">Transmembrane helix</keyword>
<protein>
    <submittedName>
        <fullName evidence="10">Multisubunit potassium/proton antiporter, PhaD subunit</fullName>
    </submittedName>
</protein>
<dbReference type="AlphaFoldDB" id="A0A1H2V5A4"/>
<feature type="transmembrane region" description="Helical" evidence="8">
    <location>
        <begin position="374"/>
        <end position="393"/>
    </location>
</feature>
<feature type="transmembrane region" description="Helical" evidence="8">
    <location>
        <begin position="243"/>
        <end position="267"/>
    </location>
</feature>
<evidence type="ECO:0000313" key="10">
    <source>
        <dbReference type="EMBL" id="SDW63485.1"/>
    </source>
</evidence>
<dbReference type="InterPro" id="IPR003918">
    <property type="entry name" value="NADH_UbQ_OxRdtase"/>
</dbReference>
<evidence type="ECO:0000256" key="3">
    <source>
        <dbReference type="ARBA" id="ARBA00022475"/>
    </source>
</evidence>
<dbReference type="InterPro" id="IPR050586">
    <property type="entry name" value="CPA3_Na-H_Antiporter_D"/>
</dbReference>
<keyword evidence="3" id="KW-1003">Cell membrane</keyword>
<keyword evidence="6 8" id="KW-0472">Membrane</keyword>
<feature type="transmembrane region" description="Helical" evidence="8">
    <location>
        <begin position="160"/>
        <end position="184"/>
    </location>
</feature>
<feature type="domain" description="NADH:quinone oxidoreductase/Mrp antiporter transmembrane" evidence="9">
    <location>
        <begin position="127"/>
        <end position="412"/>
    </location>
</feature>
<dbReference type="RefSeq" id="WP_093030175.1">
    <property type="nucleotide sequence ID" value="NZ_FNNZ01000006.1"/>
</dbReference>
<feature type="transmembrane region" description="Helical" evidence="8">
    <location>
        <begin position="209"/>
        <end position="231"/>
    </location>
</feature>
<evidence type="ECO:0000259" key="9">
    <source>
        <dbReference type="Pfam" id="PF00361"/>
    </source>
</evidence>
<organism evidence="10 11">
    <name type="scientific">Thiocapsa roseopersicina</name>
    <dbReference type="NCBI Taxonomy" id="1058"/>
    <lineage>
        <taxon>Bacteria</taxon>
        <taxon>Pseudomonadati</taxon>
        <taxon>Pseudomonadota</taxon>
        <taxon>Gammaproteobacteria</taxon>
        <taxon>Chromatiales</taxon>
        <taxon>Chromatiaceae</taxon>
        <taxon>Thiocapsa</taxon>
    </lineage>
</organism>
<evidence type="ECO:0000313" key="11">
    <source>
        <dbReference type="Proteomes" id="UP000198816"/>
    </source>
</evidence>
<feature type="transmembrane region" description="Helical" evidence="8">
    <location>
        <begin position="132"/>
        <end position="148"/>
    </location>
</feature>
<feature type="transmembrane region" description="Helical" evidence="8">
    <location>
        <begin position="413"/>
        <end position="438"/>
    </location>
</feature>
<evidence type="ECO:0000256" key="1">
    <source>
        <dbReference type="ARBA" id="ARBA00004651"/>
    </source>
</evidence>
<dbReference type="PANTHER" id="PTHR42703">
    <property type="entry name" value="NADH DEHYDROGENASE"/>
    <property type="match status" value="1"/>
</dbReference>
<dbReference type="Pfam" id="PF00361">
    <property type="entry name" value="Proton_antipo_M"/>
    <property type="match status" value="1"/>
</dbReference>
<evidence type="ECO:0000256" key="8">
    <source>
        <dbReference type="SAM" id="Phobius"/>
    </source>
</evidence>
<reference evidence="11" key="1">
    <citation type="submission" date="2016-10" db="EMBL/GenBank/DDBJ databases">
        <authorList>
            <person name="Varghese N."/>
            <person name="Submissions S."/>
        </authorList>
    </citation>
    <scope>NUCLEOTIDE SEQUENCE [LARGE SCALE GENOMIC DNA]</scope>
    <source>
        <strain evidence="11">DSM 217</strain>
    </source>
</reference>
<proteinExistence type="inferred from homology"/>
<feature type="transmembrane region" description="Helical" evidence="8">
    <location>
        <begin position="109"/>
        <end position="126"/>
    </location>
</feature>
<dbReference type="OrthoDB" id="9768329at2"/>
<dbReference type="GO" id="GO:0042773">
    <property type="term" value="P:ATP synthesis coupled electron transport"/>
    <property type="evidence" value="ECO:0007669"/>
    <property type="project" value="InterPro"/>
</dbReference>
<feature type="transmembrane region" description="Helical" evidence="8">
    <location>
        <begin position="334"/>
        <end position="353"/>
    </location>
</feature>
<dbReference type="EMBL" id="FNNZ01000006">
    <property type="protein sequence ID" value="SDW63485.1"/>
    <property type="molecule type" value="Genomic_DNA"/>
</dbReference>
<name>A0A1H2V5A4_THIRO</name>